<proteinExistence type="predicted"/>
<feature type="compositionally biased region" description="Low complexity" evidence="1">
    <location>
        <begin position="406"/>
        <end position="421"/>
    </location>
</feature>
<dbReference type="InterPro" id="IPR043904">
    <property type="entry name" value="PhoD_2-like"/>
</dbReference>
<feature type="domain" description="WW" evidence="2">
    <location>
        <begin position="493"/>
        <end position="527"/>
    </location>
</feature>
<dbReference type="GO" id="GO:0016020">
    <property type="term" value="C:membrane"/>
    <property type="evidence" value="ECO:0007669"/>
    <property type="project" value="TreeGrafter"/>
</dbReference>
<feature type="compositionally biased region" description="Polar residues" evidence="1">
    <location>
        <begin position="386"/>
        <end position="397"/>
    </location>
</feature>
<dbReference type="PROSITE" id="PS01159">
    <property type="entry name" value="WW_DOMAIN_1"/>
    <property type="match status" value="1"/>
</dbReference>
<dbReference type="CDD" id="cd07389">
    <property type="entry name" value="MPP_PhoD"/>
    <property type="match status" value="1"/>
</dbReference>
<feature type="compositionally biased region" description="Low complexity" evidence="1">
    <location>
        <begin position="433"/>
        <end position="455"/>
    </location>
</feature>
<protein>
    <submittedName>
        <fullName evidence="3">WW domain-containing protein</fullName>
    </submittedName>
</protein>
<feature type="compositionally biased region" description="Low complexity" evidence="1">
    <location>
        <begin position="235"/>
        <end position="245"/>
    </location>
</feature>
<feature type="compositionally biased region" description="Low complexity" evidence="1">
    <location>
        <begin position="286"/>
        <end position="299"/>
    </location>
</feature>
<feature type="compositionally biased region" description="Low complexity" evidence="1">
    <location>
        <begin position="52"/>
        <end position="87"/>
    </location>
</feature>
<dbReference type="Gene3D" id="2.20.70.10">
    <property type="match status" value="1"/>
</dbReference>
<dbReference type="InterPro" id="IPR036020">
    <property type="entry name" value="WW_dom_sf"/>
</dbReference>
<dbReference type="PRINTS" id="PR01217">
    <property type="entry name" value="PRICHEXTENSN"/>
</dbReference>
<dbReference type="EMBL" id="JANBVO010000023">
    <property type="protein sequence ID" value="KAJ9142189.1"/>
    <property type="molecule type" value="Genomic_DNA"/>
</dbReference>
<dbReference type="PANTHER" id="PTHR46689:SF2">
    <property type="entry name" value="WW DOMAIN PROTEIN (AFU_ORTHOLOGUE AFUA_6G06520)"/>
    <property type="match status" value="1"/>
</dbReference>
<dbReference type="Pfam" id="PF19050">
    <property type="entry name" value="PhoD_2"/>
    <property type="match status" value="1"/>
</dbReference>
<feature type="compositionally biased region" description="Polar residues" evidence="1">
    <location>
        <begin position="363"/>
        <end position="379"/>
    </location>
</feature>
<dbReference type="PROSITE" id="PS50020">
    <property type="entry name" value="WW_DOMAIN_2"/>
    <property type="match status" value="1"/>
</dbReference>
<evidence type="ECO:0000313" key="3">
    <source>
        <dbReference type="EMBL" id="KAJ9142189.1"/>
    </source>
</evidence>
<dbReference type="Gene3D" id="3.60.21.70">
    <property type="entry name" value="PhoD-like phosphatase"/>
    <property type="match status" value="1"/>
</dbReference>
<dbReference type="AlphaFoldDB" id="A0AA38RLK0"/>
<gene>
    <name evidence="3" type="ORF">NKR23_g7337</name>
</gene>
<feature type="compositionally biased region" description="Polar residues" evidence="1">
    <location>
        <begin position="178"/>
        <end position="188"/>
    </location>
</feature>
<dbReference type="InterPro" id="IPR038607">
    <property type="entry name" value="PhoD-like_sf"/>
</dbReference>
<sequence>MADRSRGLSDEELFMSRPAEECDSPTVEPLRIFKPQSPTLAADKPTERFKYPAPTASAAAAPPSSYSSSSKKPSFPLPPGASSSASPLPYPDDEIVSKPSRPSYAQDSRKSSASSKSYASPVSASGSYNDTSPRLNLSPVDSKGPGLAERRGTAPRPITSPSSPGGDKDELFAKPLVNPQQKISTAYQQKPYYPPPGGASRLAVTSTSASPPNAGHRQEQDTLKMPVDNGVNRFASTASTSTTRANRGSPPPPETPIVEPGNPPGGGIEARYAAAGISGTATLSQFQAQSAAATQRLAAYGGQAPTQQPAARPWTPTETPDQQPHGPPTVYQGSNPVTSPAPPTFSPPPQQQQQPAPGQNQPSLQVSVLEQDFQRMQASTPPPAYTSVNPNANSQAYPNEKQRPQAAASSANSTPAPAVASAAVAGIPGPANNAAPNGTAKQSSPAAAGLASPALQHPGHPAFANDPRPEATQNGQPALSHTPSVAAGPASPPPLPEGWIAHLDQNSGQYYYIHLATQATQWEFPKGPNPLHHETAPLSPTASTYGNPLMSPFGGKQPMASPSLYPPQTPGYAESIMSVAASATPTAAGFSGPPPSAGVDMYKITPTNGVYFGPYLRYVNMDVEKGIWLGSILIVTEAPQPPTIHIHRSMDLSPNPRQLMHQTIFTHQRWTFYKYDIDLQMSDAGTERWTYAVTSHLGCTRYEFVVAGRHELGWRFIAHSGNDFAPSTSQNERAKLGGTGFMWKDVLQKNVECGGFHVQLGLGDQIYGDRLWREVPLLKQWLAMQGRENRKNAQWTARHEEDVSHSYFHYYTSHFDQPFLREAFAQIPHILQIDDHDIFDGFGSYPEYMQQSAIFKNIGRIAIEMYLLFQHHTTIEIMRNVNSDLDLFTITGTGWHFVKYLGPAVVVVGPDLRSERTATRVMAGPTYQGLFPKVAMLPPSVQHCIWMLSVPVVYPRLDTMETLANTFATGKKAVNTTYNLLGKVTSSVAGVVGGKEVVQQGFTTMKKMVGKQGLMGNVLNQFGEIDIAEELKDLWTHDSKDLERTYLIRTLQGIAHQKGIRMTFLSGDVNCAGAGLVHDPSHPSDHKTMYQLITSPIVAAPASNYLLKLLHSGSSTKMLYVPANGHRSSPSEASDTKEDMMEIFHTDASGSAREMKKLMGRRNYAAFLAYDPEAVPGTAYASPAGQAQQQGLSRLSLAVDFVVQGDGAFTTPTKYGPVIVPHLEFGH</sequence>
<dbReference type="SMART" id="SM00456">
    <property type="entry name" value="WW"/>
    <property type="match status" value="1"/>
</dbReference>
<name>A0AA38RLK0_9PEZI</name>
<dbReference type="InterPro" id="IPR018946">
    <property type="entry name" value="PhoD-like_MPP"/>
</dbReference>
<feature type="region of interest" description="Disordered" evidence="1">
    <location>
        <begin position="286"/>
        <end position="421"/>
    </location>
</feature>
<comment type="caution">
    <text evidence="3">The sequence shown here is derived from an EMBL/GenBank/DDBJ whole genome shotgun (WGS) entry which is preliminary data.</text>
</comment>
<feature type="region of interest" description="Disordered" evidence="1">
    <location>
        <begin position="1"/>
        <end position="271"/>
    </location>
</feature>
<dbReference type="Proteomes" id="UP001174694">
    <property type="component" value="Unassembled WGS sequence"/>
</dbReference>
<feature type="compositionally biased region" description="Polar residues" evidence="1">
    <location>
        <begin position="471"/>
        <end position="482"/>
    </location>
</feature>
<dbReference type="Pfam" id="PF00397">
    <property type="entry name" value="WW"/>
    <property type="match status" value="1"/>
</dbReference>
<feature type="compositionally biased region" description="Low complexity" evidence="1">
    <location>
        <begin position="103"/>
        <end position="128"/>
    </location>
</feature>
<dbReference type="SUPFAM" id="SSF51045">
    <property type="entry name" value="WW domain"/>
    <property type="match status" value="1"/>
</dbReference>
<dbReference type="FunFam" id="2.20.70.10:FF:000028">
    <property type="entry name" value="WW domain-containing protein"/>
    <property type="match status" value="1"/>
</dbReference>
<feature type="compositionally biased region" description="Pro residues" evidence="1">
    <location>
        <begin position="339"/>
        <end position="350"/>
    </location>
</feature>
<evidence type="ECO:0000259" key="2">
    <source>
        <dbReference type="PROSITE" id="PS50020"/>
    </source>
</evidence>
<feature type="region of interest" description="Disordered" evidence="1">
    <location>
        <begin position="433"/>
        <end position="501"/>
    </location>
</feature>
<feature type="compositionally biased region" description="Low complexity" evidence="1">
    <location>
        <begin position="351"/>
        <end position="362"/>
    </location>
</feature>
<keyword evidence="4" id="KW-1185">Reference proteome</keyword>
<organism evidence="3 4">
    <name type="scientific">Pleurostoma richardsiae</name>
    <dbReference type="NCBI Taxonomy" id="41990"/>
    <lineage>
        <taxon>Eukaryota</taxon>
        <taxon>Fungi</taxon>
        <taxon>Dikarya</taxon>
        <taxon>Ascomycota</taxon>
        <taxon>Pezizomycotina</taxon>
        <taxon>Sordariomycetes</taxon>
        <taxon>Sordariomycetidae</taxon>
        <taxon>Calosphaeriales</taxon>
        <taxon>Pleurostomataceae</taxon>
        <taxon>Pleurostoma</taxon>
    </lineage>
</organism>
<dbReference type="InterPro" id="IPR001202">
    <property type="entry name" value="WW_dom"/>
</dbReference>
<dbReference type="PANTHER" id="PTHR46689">
    <property type="entry name" value="MEMBRANE PROTEIN, PUTATIVE-RELATED"/>
    <property type="match status" value="1"/>
</dbReference>
<evidence type="ECO:0000256" key="1">
    <source>
        <dbReference type="SAM" id="MobiDB-lite"/>
    </source>
</evidence>
<evidence type="ECO:0000313" key="4">
    <source>
        <dbReference type="Proteomes" id="UP001174694"/>
    </source>
</evidence>
<dbReference type="CDD" id="cd00201">
    <property type="entry name" value="WW"/>
    <property type="match status" value="1"/>
</dbReference>
<accession>A0AA38RLK0</accession>
<reference evidence="3" key="1">
    <citation type="submission" date="2022-07" db="EMBL/GenBank/DDBJ databases">
        <title>Fungi with potential for degradation of polypropylene.</title>
        <authorList>
            <person name="Gostincar C."/>
        </authorList>
    </citation>
    <scope>NUCLEOTIDE SEQUENCE</scope>
    <source>
        <strain evidence="3">EXF-13308</strain>
    </source>
</reference>